<feature type="compositionally biased region" description="Low complexity" evidence="1">
    <location>
        <begin position="169"/>
        <end position="181"/>
    </location>
</feature>
<evidence type="ECO:0000313" key="3">
    <source>
        <dbReference type="Proteomes" id="UP000663671"/>
    </source>
</evidence>
<feature type="compositionally biased region" description="Polar residues" evidence="1">
    <location>
        <begin position="243"/>
        <end position="267"/>
    </location>
</feature>
<feature type="region of interest" description="Disordered" evidence="1">
    <location>
        <begin position="160"/>
        <end position="337"/>
    </location>
</feature>
<accession>A0A8A1M403</accession>
<evidence type="ECO:0000313" key="2">
    <source>
        <dbReference type="EMBL" id="QSS60711.1"/>
    </source>
</evidence>
<feature type="compositionally biased region" description="Basic and acidic residues" evidence="1">
    <location>
        <begin position="273"/>
        <end position="285"/>
    </location>
</feature>
<dbReference type="Proteomes" id="UP000663671">
    <property type="component" value="Chromosome 4"/>
</dbReference>
<reference evidence="2" key="1">
    <citation type="submission" date="2021-01" db="EMBL/GenBank/DDBJ databases">
        <title>Chromosome-level genome assembly of a human fungal pathogen reveals clustering of transcriptionally co-regulated genes.</title>
        <authorList>
            <person name="Voorhies M."/>
            <person name="Cohen S."/>
            <person name="Shea T.P."/>
            <person name="Petrus S."/>
            <person name="Munoz J.F."/>
            <person name="Poplawski S."/>
            <person name="Goldman W.E."/>
            <person name="Michael T."/>
            <person name="Cuomo C.A."/>
            <person name="Sil A."/>
            <person name="Beyhan S."/>
        </authorList>
    </citation>
    <scope>NUCLEOTIDE SEQUENCE</scope>
    <source>
        <strain evidence="2">WU24</strain>
    </source>
</reference>
<dbReference type="OrthoDB" id="5590282at2759"/>
<protein>
    <submittedName>
        <fullName evidence="2">G2/mitotic-specific cyclin-B</fullName>
    </submittedName>
</protein>
<feature type="compositionally biased region" description="Polar residues" evidence="1">
    <location>
        <begin position="182"/>
        <end position="202"/>
    </location>
</feature>
<sequence>MCVFFLSPPSPSPRICPGSPLARITSPQYTSPSHPNLLLSCSLHTTHHTAYSTPLGYYSLRVRVNARGAALDSLGAIDHAKEAPNTSDGLVRTKLLLWFFKVFLQPQQYFHPPLSNHDVFPMKFTPQLSILERTIRFDAFLLAFPSLRMPPARALRQRGVTNENDENGATTRLTRAKTATLSVQDAHSSNGAITKPLQSKKSAANTANTTTRRRPALGDVSNMAKMDNVDGTKEAKKPATSRVGLTSKASTHSAGVQKLGRTNTSRSALAVKDTNKQRETTELKRPGSGSGVLGGTKTKRQSNQKPTRAEAASAVEEPPREKVDSEKAEIEKTENEREAVLEKALDGKEVALEEEEVLDLDTEDLYDPIMGDHAQPGLHLPPRRTRVGIAWRSC</sequence>
<feature type="compositionally biased region" description="Basic and acidic residues" evidence="1">
    <location>
        <begin position="317"/>
        <end position="337"/>
    </location>
</feature>
<dbReference type="AlphaFoldDB" id="A0A8A1M403"/>
<evidence type="ECO:0000256" key="1">
    <source>
        <dbReference type="SAM" id="MobiDB-lite"/>
    </source>
</evidence>
<feature type="compositionally biased region" description="Basic and acidic residues" evidence="1">
    <location>
        <begin position="227"/>
        <end position="237"/>
    </location>
</feature>
<gene>
    <name evidence="2" type="ORF">I7I51_05512</name>
</gene>
<dbReference type="EMBL" id="CP069110">
    <property type="protein sequence ID" value="QSS60711.1"/>
    <property type="molecule type" value="Genomic_DNA"/>
</dbReference>
<proteinExistence type="predicted"/>
<dbReference type="VEuPathDB" id="FungiDB:I7I51_05512"/>
<organism evidence="2 3">
    <name type="scientific">Ajellomyces capsulatus</name>
    <name type="common">Darling's disease fungus</name>
    <name type="synonym">Histoplasma capsulatum</name>
    <dbReference type="NCBI Taxonomy" id="5037"/>
    <lineage>
        <taxon>Eukaryota</taxon>
        <taxon>Fungi</taxon>
        <taxon>Dikarya</taxon>
        <taxon>Ascomycota</taxon>
        <taxon>Pezizomycotina</taxon>
        <taxon>Eurotiomycetes</taxon>
        <taxon>Eurotiomycetidae</taxon>
        <taxon>Onygenales</taxon>
        <taxon>Ajellomycetaceae</taxon>
        <taxon>Histoplasma</taxon>
    </lineage>
</organism>
<name>A0A8A1M403_AJECA</name>